<dbReference type="Bgee" id="ENSOCUG00000033358">
    <property type="expression patterns" value="Expressed in testis and 1 other cell type or tissue"/>
</dbReference>
<protein>
    <submittedName>
        <fullName evidence="1">Uncharacterized protein</fullName>
    </submittedName>
</protein>
<organism evidence="1 2">
    <name type="scientific">Oryctolagus cuniculus</name>
    <name type="common">Rabbit</name>
    <dbReference type="NCBI Taxonomy" id="9986"/>
    <lineage>
        <taxon>Eukaryota</taxon>
        <taxon>Metazoa</taxon>
        <taxon>Chordata</taxon>
        <taxon>Craniata</taxon>
        <taxon>Vertebrata</taxon>
        <taxon>Euteleostomi</taxon>
        <taxon>Mammalia</taxon>
        <taxon>Eutheria</taxon>
        <taxon>Euarchontoglires</taxon>
        <taxon>Glires</taxon>
        <taxon>Lagomorpha</taxon>
        <taxon>Leporidae</taxon>
        <taxon>Oryctolagus</taxon>
    </lineage>
</organism>
<evidence type="ECO:0000313" key="1">
    <source>
        <dbReference type="Ensembl" id="ENSOCUP00000042451.1"/>
    </source>
</evidence>
<dbReference type="GO" id="GO:0007017">
    <property type="term" value="P:microtubule-based process"/>
    <property type="evidence" value="ECO:0007669"/>
    <property type="project" value="InterPro"/>
</dbReference>
<dbReference type="AlphaFoldDB" id="A0A5F9DAZ7"/>
<dbReference type="Ensembl" id="ENSOCUT00000044571.1">
    <property type="protein sequence ID" value="ENSOCUP00000042451.1"/>
    <property type="gene ID" value="ENSOCUG00000033358.1"/>
</dbReference>
<accession>A0A5F9DAZ7</accession>
<dbReference type="InterPro" id="IPR037177">
    <property type="entry name" value="DLC_sf"/>
</dbReference>
<dbReference type="STRING" id="9986.ENSOCUP00000042451"/>
<dbReference type="Proteomes" id="UP000001811">
    <property type="component" value="Chromosome 13"/>
</dbReference>
<evidence type="ECO:0000313" key="2">
    <source>
        <dbReference type="Proteomes" id="UP000001811"/>
    </source>
</evidence>
<dbReference type="EMBL" id="AAGW02056650">
    <property type="status" value="NOT_ANNOTATED_CDS"/>
    <property type="molecule type" value="Genomic_DNA"/>
</dbReference>
<keyword evidence="2" id="KW-1185">Reference proteome</keyword>
<dbReference type="Gene3D" id="3.30.740.10">
    <property type="entry name" value="Protein Inhibitor Of Neuronal Nitric Oxide Synthase"/>
    <property type="match status" value="1"/>
</dbReference>
<reference evidence="1 2" key="1">
    <citation type="journal article" date="2011" name="Nature">
        <title>A high-resolution map of human evolutionary constraint using 29 mammals.</title>
        <authorList>
            <person name="Lindblad-Toh K."/>
            <person name="Garber M."/>
            <person name="Zuk O."/>
            <person name="Lin M.F."/>
            <person name="Parker B.J."/>
            <person name="Washietl S."/>
            <person name="Kheradpour P."/>
            <person name="Ernst J."/>
            <person name="Jordan G."/>
            <person name="Mauceli E."/>
            <person name="Ward L.D."/>
            <person name="Lowe C.B."/>
            <person name="Holloway A.K."/>
            <person name="Clamp M."/>
            <person name="Gnerre S."/>
            <person name="Alfoldi J."/>
            <person name="Beal K."/>
            <person name="Chang J."/>
            <person name="Clawson H."/>
            <person name="Cuff J."/>
            <person name="Di Palma F."/>
            <person name="Fitzgerald S."/>
            <person name="Flicek P."/>
            <person name="Guttman M."/>
            <person name="Hubisz M.J."/>
            <person name="Jaffe D.B."/>
            <person name="Jungreis I."/>
            <person name="Kent W.J."/>
            <person name="Kostka D."/>
            <person name="Lara M."/>
            <person name="Martins A.L."/>
            <person name="Massingham T."/>
            <person name="Moltke I."/>
            <person name="Raney B.J."/>
            <person name="Rasmussen M.D."/>
            <person name="Robinson J."/>
            <person name="Stark A."/>
            <person name="Vilella A.J."/>
            <person name="Wen J."/>
            <person name="Xie X."/>
            <person name="Zody M.C."/>
            <person name="Baldwin J."/>
            <person name="Bloom T."/>
            <person name="Chin C.W."/>
            <person name="Heiman D."/>
            <person name="Nicol R."/>
            <person name="Nusbaum C."/>
            <person name="Young S."/>
            <person name="Wilkinson J."/>
            <person name="Worley K.C."/>
            <person name="Kovar C.L."/>
            <person name="Muzny D.M."/>
            <person name="Gibbs R.A."/>
            <person name="Cree A."/>
            <person name="Dihn H.H."/>
            <person name="Fowler G."/>
            <person name="Jhangiani S."/>
            <person name="Joshi V."/>
            <person name="Lee S."/>
            <person name="Lewis L.R."/>
            <person name="Nazareth L.V."/>
            <person name="Okwuonu G."/>
            <person name="Santibanez J."/>
            <person name="Warren W.C."/>
            <person name="Mardis E.R."/>
            <person name="Weinstock G.M."/>
            <person name="Wilson R.K."/>
            <person name="Delehaunty K."/>
            <person name="Dooling D."/>
            <person name="Fronik C."/>
            <person name="Fulton L."/>
            <person name="Fulton B."/>
            <person name="Graves T."/>
            <person name="Minx P."/>
            <person name="Sodergren E."/>
            <person name="Birney E."/>
            <person name="Margulies E.H."/>
            <person name="Herrero J."/>
            <person name="Green E.D."/>
            <person name="Haussler D."/>
            <person name="Siepel A."/>
            <person name="Goldman N."/>
            <person name="Pollard K.S."/>
            <person name="Pedersen J.S."/>
            <person name="Lander E.S."/>
            <person name="Kellis M."/>
        </authorList>
    </citation>
    <scope>NUCLEOTIDE SEQUENCE [LARGE SCALE GENOMIC DNA]</scope>
    <source>
        <strain evidence="1 2">Thorbecke inbred</strain>
    </source>
</reference>
<dbReference type="InParanoid" id="A0A5F9DAZ7"/>
<dbReference type="SUPFAM" id="SSF54648">
    <property type="entry name" value="DLC"/>
    <property type="match status" value="1"/>
</dbReference>
<sequence length="64" mass="7178">MCECKAVIQNVDMPEEMQQDLAARATPALEKRHTEKDVVAPRKESDERCNLTGHLLWGGTPVVM</sequence>
<dbReference type="GO" id="GO:0030286">
    <property type="term" value="C:dynein complex"/>
    <property type="evidence" value="ECO:0007669"/>
    <property type="project" value="InterPro"/>
</dbReference>
<dbReference type="SMR" id="A0A5F9DAZ7"/>
<reference evidence="1" key="2">
    <citation type="submission" date="2025-08" db="UniProtKB">
        <authorList>
            <consortium name="Ensembl"/>
        </authorList>
    </citation>
    <scope>IDENTIFICATION</scope>
    <source>
        <strain evidence="1">Thorbecke</strain>
    </source>
</reference>
<reference evidence="1" key="3">
    <citation type="submission" date="2025-09" db="UniProtKB">
        <authorList>
            <consortium name="Ensembl"/>
        </authorList>
    </citation>
    <scope>IDENTIFICATION</scope>
    <source>
        <strain evidence="1">Thorbecke</strain>
    </source>
</reference>
<name>A0A5F9DAZ7_RABIT</name>
<proteinExistence type="predicted"/>